<dbReference type="InterPro" id="IPR002110">
    <property type="entry name" value="Ankyrin_rpt"/>
</dbReference>
<evidence type="ECO:0000256" key="2">
    <source>
        <dbReference type="ARBA" id="ARBA00023043"/>
    </source>
</evidence>
<dbReference type="SUPFAM" id="SSF48403">
    <property type="entry name" value="Ankyrin repeat"/>
    <property type="match status" value="2"/>
</dbReference>
<evidence type="ECO:0000256" key="1">
    <source>
        <dbReference type="ARBA" id="ARBA00022737"/>
    </source>
</evidence>
<feature type="domain" description="SOCS box" evidence="4">
    <location>
        <begin position="868"/>
        <end position="916"/>
    </location>
</feature>
<evidence type="ECO:0000259" key="4">
    <source>
        <dbReference type="PROSITE" id="PS50225"/>
    </source>
</evidence>
<protein>
    <submittedName>
        <fullName evidence="5">FEM1C-like protein</fullName>
    </submittedName>
</protein>
<feature type="repeat" description="ANK" evidence="3">
    <location>
        <begin position="106"/>
        <end position="138"/>
    </location>
</feature>
<keyword evidence="1" id="KW-0677">Repeat</keyword>
<dbReference type="Pfam" id="PF07525">
    <property type="entry name" value="SOCS_box"/>
    <property type="match status" value="1"/>
</dbReference>
<dbReference type="PROSITE" id="PS50225">
    <property type="entry name" value="SOCS"/>
    <property type="match status" value="1"/>
</dbReference>
<evidence type="ECO:0000313" key="6">
    <source>
        <dbReference type="Proteomes" id="UP001164746"/>
    </source>
</evidence>
<dbReference type="PROSITE" id="PS50297">
    <property type="entry name" value="ANK_REP_REGION"/>
    <property type="match status" value="4"/>
</dbReference>
<reference evidence="5" key="1">
    <citation type="submission" date="2022-11" db="EMBL/GenBank/DDBJ databases">
        <title>Centuries of genome instability and evolution in soft-shell clam transmissible cancer (bioRxiv).</title>
        <authorList>
            <person name="Hart S.F.M."/>
            <person name="Yonemitsu M.A."/>
            <person name="Giersch R.M."/>
            <person name="Beal B.F."/>
            <person name="Arriagada G."/>
            <person name="Davis B.W."/>
            <person name="Ostrander E.A."/>
            <person name="Goff S.P."/>
            <person name="Metzger M.J."/>
        </authorList>
    </citation>
    <scope>NUCLEOTIDE SEQUENCE</scope>
    <source>
        <strain evidence="5">MELC-2E11</strain>
        <tissue evidence="5">Siphon/mantle</tissue>
    </source>
</reference>
<dbReference type="SUPFAM" id="SSF158235">
    <property type="entry name" value="SOCS box-like"/>
    <property type="match status" value="1"/>
</dbReference>
<dbReference type="Gene3D" id="1.25.40.20">
    <property type="entry name" value="Ankyrin repeat-containing domain"/>
    <property type="match status" value="4"/>
</dbReference>
<dbReference type="Proteomes" id="UP001164746">
    <property type="component" value="Chromosome 12"/>
</dbReference>
<dbReference type="Pfam" id="PF12796">
    <property type="entry name" value="Ank_2"/>
    <property type="match status" value="3"/>
</dbReference>
<dbReference type="PANTHER" id="PTHR24171:SF9">
    <property type="entry name" value="ANKYRIN REPEAT DOMAIN-CONTAINING PROTEIN 39"/>
    <property type="match status" value="1"/>
</dbReference>
<dbReference type="Gene3D" id="1.10.750.20">
    <property type="entry name" value="SOCS box"/>
    <property type="match status" value="1"/>
</dbReference>
<dbReference type="InterPro" id="IPR036770">
    <property type="entry name" value="Ankyrin_rpt-contain_sf"/>
</dbReference>
<dbReference type="InterPro" id="IPR001496">
    <property type="entry name" value="SOCS_box"/>
</dbReference>
<proteinExistence type="predicted"/>
<accession>A0ABY7FJD2</accession>
<feature type="repeat" description="ANK" evidence="3">
    <location>
        <begin position="170"/>
        <end position="202"/>
    </location>
</feature>
<organism evidence="5 6">
    <name type="scientific">Mya arenaria</name>
    <name type="common">Soft-shell clam</name>
    <dbReference type="NCBI Taxonomy" id="6604"/>
    <lineage>
        <taxon>Eukaryota</taxon>
        <taxon>Metazoa</taxon>
        <taxon>Spiralia</taxon>
        <taxon>Lophotrochozoa</taxon>
        <taxon>Mollusca</taxon>
        <taxon>Bivalvia</taxon>
        <taxon>Autobranchia</taxon>
        <taxon>Heteroconchia</taxon>
        <taxon>Euheterodonta</taxon>
        <taxon>Imparidentia</taxon>
        <taxon>Neoheterodontei</taxon>
        <taxon>Myida</taxon>
        <taxon>Myoidea</taxon>
        <taxon>Myidae</taxon>
        <taxon>Mya</taxon>
    </lineage>
</organism>
<dbReference type="EMBL" id="CP111023">
    <property type="protein sequence ID" value="WAR22252.1"/>
    <property type="molecule type" value="Genomic_DNA"/>
</dbReference>
<gene>
    <name evidence="5" type="ORF">MAR_016226</name>
</gene>
<evidence type="ECO:0000313" key="5">
    <source>
        <dbReference type="EMBL" id="WAR22252.1"/>
    </source>
</evidence>
<keyword evidence="2 3" id="KW-0040">ANK repeat</keyword>
<sequence length="927" mass="104662">MALCKIPDTGGIDYNLLSSIVHNCVQEDKLSKLRATLSKRTREQRRQIVNQKVNGNTPLFTACQQGKEEQTRHEVTPLWCAAVANKLDIVQTLVRHGANLNTPSDTESTPIRSACFMTNIPVIKFLVEHGADIHKPNVNGGTCLINAVQSAHLCMFLINKGADVNAVDNSKNTALHYAIREGVVESVKVLLKRKANPSMKNDMGDDALQSAASRGNVEIIDIIASMVGMRLEDKINAYELAGACHLDEKNDMASALKLWRKAMEMRYSDKNSLVLKVLPSEKKKVYNFAKEPENMKELEALADPEEIYMQTLLIRERILGPNHKDAVFGLMYRGAVYADSHRYQRCADLWKYAYTLRYKQDEPLNHDCLFTVQALVKFFWEVQMEQDNNNTDEKIQFYDALDVIEILTDQILAAKDYVAKSATKSEDQNTLSEFQLLLQLYLHMIHLFTRLECNQEEKYKFMTFVHRMVQEDPHCGNGQTLLHLAVDPMISLTGDEFYSNFPSLDVIQVLVTCGARVNAQCEKGNTPLLDCAKRHFEVGTRFDDNEISIIQFLINVGSHVDIMNEEGLTANRFLAKSTELSHSAMKYLSLKCLASTEIMKQGIPFENEIPFSLSTKVEHVSLHMPQKERDLHLAVMANDRDGVRSLIRADINYPWSNPAVPSVKDSTTPLLAAVSLNHVEISMAGADINMTDRNGCTPLYKAAYHGRPVLVDILTNHGANLNKADKDGQTPLYICVQNAVIHSSYATVEMLLAAGANVHQSDRNGKSPIHVAAHWKIKDMIRILAGPTMVNRIDNMGRTPLYVCVSSLSCGLYKEDLKYQVPCIKLLFHANCDMLNLMDWLKMKGPGIPPELLANDEEFFDWYTKSFNSSHSLKNLCRKVIQQRMIEATKDNFLKKIQYLPLPSKLHVYLSRKMFLIPTPTVLHNEI</sequence>
<feature type="repeat" description="ANK" evidence="3">
    <location>
        <begin position="727"/>
        <end position="763"/>
    </location>
</feature>
<evidence type="ECO:0000256" key="3">
    <source>
        <dbReference type="PROSITE-ProRule" id="PRU00023"/>
    </source>
</evidence>
<dbReference type="SMART" id="SM00248">
    <property type="entry name" value="ANK"/>
    <property type="match status" value="12"/>
</dbReference>
<feature type="repeat" description="ANK" evidence="3">
    <location>
        <begin position="73"/>
        <end position="105"/>
    </location>
</feature>
<dbReference type="PROSITE" id="PS50088">
    <property type="entry name" value="ANK_REPEAT"/>
    <property type="match status" value="5"/>
</dbReference>
<keyword evidence="6" id="KW-1185">Reference proteome</keyword>
<name>A0ABY7FJD2_MYAAR</name>
<feature type="repeat" description="ANK" evidence="3">
    <location>
        <begin position="694"/>
        <end position="726"/>
    </location>
</feature>
<dbReference type="PANTHER" id="PTHR24171">
    <property type="entry name" value="ANKYRIN REPEAT DOMAIN-CONTAINING PROTEIN 39-RELATED"/>
    <property type="match status" value="1"/>
</dbReference>
<dbReference type="InterPro" id="IPR036036">
    <property type="entry name" value="SOCS_box-like_dom_sf"/>
</dbReference>